<feature type="transmembrane region" description="Helical" evidence="1">
    <location>
        <begin position="492"/>
        <end position="511"/>
    </location>
</feature>
<dbReference type="GO" id="GO:0016740">
    <property type="term" value="F:transferase activity"/>
    <property type="evidence" value="ECO:0007669"/>
    <property type="project" value="UniProtKB-KW"/>
</dbReference>
<keyword evidence="3" id="KW-1185">Reference proteome</keyword>
<feature type="transmembrane region" description="Helical" evidence="1">
    <location>
        <begin position="456"/>
        <end position="480"/>
    </location>
</feature>
<reference evidence="2 3" key="1">
    <citation type="submission" date="2019-09" db="EMBL/GenBank/DDBJ databases">
        <title>Phylogeny of genus Pseudoclavibacter and closely related genus.</title>
        <authorList>
            <person name="Li Y."/>
        </authorList>
    </citation>
    <scope>NUCLEOTIDE SEQUENCE [LARGE SCALE GENOMIC DNA]</scope>
    <source>
        <strain evidence="2 3">EGI 60007</strain>
    </source>
</reference>
<feature type="transmembrane region" description="Helical" evidence="1">
    <location>
        <begin position="41"/>
        <end position="63"/>
    </location>
</feature>
<dbReference type="AlphaFoldDB" id="A0A6H9WJH1"/>
<name>A0A6H9WJH1_9MICO</name>
<protein>
    <submittedName>
        <fullName evidence="2">Glycosyltransferase family 2 protein</fullName>
    </submittedName>
</protein>
<keyword evidence="1" id="KW-1133">Transmembrane helix</keyword>
<evidence type="ECO:0000313" key="3">
    <source>
        <dbReference type="Proteomes" id="UP000431744"/>
    </source>
</evidence>
<organism evidence="2 3">
    <name type="scientific">Pseudoclavibacter endophyticus</name>
    <dbReference type="NCBI Taxonomy" id="1778590"/>
    <lineage>
        <taxon>Bacteria</taxon>
        <taxon>Bacillati</taxon>
        <taxon>Actinomycetota</taxon>
        <taxon>Actinomycetes</taxon>
        <taxon>Micrococcales</taxon>
        <taxon>Microbacteriaceae</taxon>
        <taxon>Pseudoclavibacter</taxon>
    </lineage>
</organism>
<accession>A0A6H9WJH1</accession>
<feature type="transmembrane region" description="Helical" evidence="1">
    <location>
        <begin position="16"/>
        <end position="35"/>
    </location>
</feature>
<keyword evidence="1" id="KW-0472">Membrane</keyword>
<dbReference type="PANTHER" id="PTHR36851">
    <property type="entry name" value="UNNAMED PRODUCT"/>
    <property type="match status" value="1"/>
</dbReference>
<dbReference type="Proteomes" id="UP000431744">
    <property type="component" value="Unassembled WGS sequence"/>
</dbReference>
<dbReference type="SUPFAM" id="SSF53448">
    <property type="entry name" value="Nucleotide-diphospho-sugar transferases"/>
    <property type="match status" value="1"/>
</dbReference>
<keyword evidence="1" id="KW-0812">Transmembrane</keyword>
<keyword evidence="2" id="KW-0808">Transferase</keyword>
<evidence type="ECO:0000313" key="2">
    <source>
        <dbReference type="EMBL" id="KAB1648966.1"/>
    </source>
</evidence>
<dbReference type="RefSeq" id="WP_188726345.1">
    <property type="nucleotide sequence ID" value="NZ_BMHG01000001.1"/>
</dbReference>
<sequence length="573" mass="63666">MDNEIPLGARTRPYRFFEIVPAALSLGGFVVLGTLSVVAPVWAGVFVLVVVGYMFVKGVRLGVHAIRGSANMRATMRVPWHQRLAELERAQRGGGLATGESVEAHRIGEHLDNLRLISGAPDAYPNVGGLYNAVIVPAYNESFDLIAPTMQSLIDTTFDNDRLIVVFAYEARGGVEMQRTAERLERMYGHRFASFQLVQHPADQPGEVPGKGANITYAARRLRDWLDLQGIGYDRVIVTSLDCDNRPHPAYFDLVTYEYVLRSDRKRLSFQPISIFTNNIWDAPAPSRVIASGNSIWNIVSSLRPRALRNFASHAQPMDALVEMDFWSTRTIVEDGHQYWRSWFHFDGDYRVVSVPVPIYQDVVLAETFWRTMKAQLSQLRRWAYGASDVPFVAVRVLSRRRRVRLGEGLFKLVQLLESHVTLSCVALIIMCGPWVPLVVNGFDRNLPAFVVGLPFIVGTVQQFAMLLLIISIWVSMTLLPARPERVAPIRTLFMVVQWVLFPVTTILFNASSAIISQSQLAIGKYREVFVVTEKFAVVPVAATATATAPATGPIAVEDALAGPTGAAERSAA</sequence>
<evidence type="ECO:0000256" key="1">
    <source>
        <dbReference type="SAM" id="Phobius"/>
    </source>
</evidence>
<dbReference type="EMBL" id="WBJY01000001">
    <property type="protein sequence ID" value="KAB1648966.1"/>
    <property type="molecule type" value="Genomic_DNA"/>
</dbReference>
<feature type="transmembrane region" description="Helical" evidence="1">
    <location>
        <begin position="410"/>
        <end position="436"/>
    </location>
</feature>
<proteinExistence type="predicted"/>
<comment type="caution">
    <text evidence="2">The sequence shown here is derived from an EMBL/GenBank/DDBJ whole genome shotgun (WGS) entry which is preliminary data.</text>
</comment>
<dbReference type="PANTHER" id="PTHR36851:SF1">
    <property type="entry name" value="GLYCO_TRANS_2-LIKE DOMAIN-CONTAINING PROTEIN"/>
    <property type="match status" value="1"/>
</dbReference>
<dbReference type="InterPro" id="IPR029044">
    <property type="entry name" value="Nucleotide-diphossugar_trans"/>
</dbReference>
<dbReference type="Gene3D" id="3.90.550.10">
    <property type="entry name" value="Spore Coat Polysaccharide Biosynthesis Protein SpsA, Chain A"/>
    <property type="match status" value="1"/>
</dbReference>
<gene>
    <name evidence="2" type="ORF">F8O04_01330</name>
</gene>